<evidence type="ECO:0000256" key="1">
    <source>
        <dbReference type="ARBA" id="ARBA00004613"/>
    </source>
</evidence>
<keyword evidence="5 12" id="KW-0732">Signal</keyword>
<name>A0A9Q9ENP8_9PEZI</name>
<comment type="subcellular location">
    <subcellularLocation>
        <location evidence="1">Secreted</location>
    </subcellularLocation>
</comment>
<evidence type="ECO:0000256" key="6">
    <source>
        <dbReference type="ARBA" id="ARBA00022750"/>
    </source>
</evidence>
<evidence type="ECO:0000259" key="13">
    <source>
        <dbReference type="PROSITE" id="PS51767"/>
    </source>
</evidence>
<dbReference type="Proteomes" id="UP001056384">
    <property type="component" value="Chromosome 9"/>
</dbReference>
<evidence type="ECO:0000256" key="11">
    <source>
        <dbReference type="RuleBase" id="RU000454"/>
    </source>
</evidence>
<evidence type="ECO:0000256" key="2">
    <source>
        <dbReference type="ARBA" id="ARBA00007447"/>
    </source>
</evidence>
<protein>
    <submittedName>
        <fullName evidence="14">Aspartic peptidase A1 family, aspartic peptidase, active</fullName>
    </submittedName>
</protein>
<keyword evidence="8" id="KW-0865">Zymogen</keyword>
<dbReference type="EMBL" id="CP099426">
    <property type="protein sequence ID" value="USW57270.1"/>
    <property type="molecule type" value="Genomic_DNA"/>
</dbReference>
<dbReference type="CDD" id="cd06097">
    <property type="entry name" value="Aspergillopepsin_like"/>
    <property type="match status" value="1"/>
</dbReference>
<keyword evidence="4 11" id="KW-0645">Protease</keyword>
<dbReference type="Gene3D" id="2.40.70.10">
    <property type="entry name" value="Acid Proteases"/>
    <property type="match status" value="2"/>
</dbReference>
<dbReference type="GO" id="GO:0005576">
    <property type="term" value="C:extracellular region"/>
    <property type="evidence" value="ECO:0007669"/>
    <property type="project" value="UniProtKB-SubCell"/>
</dbReference>
<dbReference type="InterPro" id="IPR034163">
    <property type="entry name" value="Aspergillopepsin-like_cat_dom"/>
</dbReference>
<dbReference type="PROSITE" id="PS51767">
    <property type="entry name" value="PEPTIDASE_A1"/>
    <property type="match status" value="1"/>
</dbReference>
<evidence type="ECO:0000256" key="4">
    <source>
        <dbReference type="ARBA" id="ARBA00022670"/>
    </source>
</evidence>
<dbReference type="InterPro" id="IPR021109">
    <property type="entry name" value="Peptidase_aspartic_dom_sf"/>
</dbReference>
<dbReference type="PRINTS" id="PR00792">
    <property type="entry name" value="PEPSIN"/>
</dbReference>
<evidence type="ECO:0000256" key="7">
    <source>
        <dbReference type="ARBA" id="ARBA00022801"/>
    </source>
</evidence>
<evidence type="ECO:0000256" key="10">
    <source>
        <dbReference type="PIRSR" id="PIRSR601461-1"/>
    </source>
</evidence>
<comment type="similarity">
    <text evidence="2 11">Belongs to the peptidase A1 family.</text>
</comment>
<evidence type="ECO:0000313" key="14">
    <source>
        <dbReference type="EMBL" id="USW57270.1"/>
    </source>
</evidence>
<dbReference type="InterPro" id="IPR033121">
    <property type="entry name" value="PEPTIDASE_A1"/>
</dbReference>
<dbReference type="GO" id="GO:0006508">
    <property type="term" value="P:proteolysis"/>
    <property type="evidence" value="ECO:0007669"/>
    <property type="project" value="UniProtKB-KW"/>
</dbReference>
<evidence type="ECO:0000256" key="5">
    <source>
        <dbReference type="ARBA" id="ARBA00022729"/>
    </source>
</evidence>
<reference evidence="14" key="1">
    <citation type="submission" date="2022-06" db="EMBL/GenBank/DDBJ databases">
        <title>Complete genome sequences of two strains of the flax pathogen Septoria linicola.</title>
        <authorList>
            <person name="Lapalu N."/>
            <person name="Simon A."/>
            <person name="Demenou B."/>
            <person name="Paumier D."/>
            <person name="Guillot M.-P."/>
            <person name="Gout L."/>
            <person name="Valade R."/>
        </authorList>
    </citation>
    <scope>NUCLEOTIDE SEQUENCE</scope>
    <source>
        <strain evidence="14">SE15195</strain>
    </source>
</reference>
<feature type="chain" id="PRO_5040383902" evidence="12">
    <location>
        <begin position="19"/>
        <end position="453"/>
    </location>
</feature>
<dbReference type="Pfam" id="PF00026">
    <property type="entry name" value="Asp"/>
    <property type="match status" value="1"/>
</dbReference>
<keyword evidence="15" id="KW-1185">Reference proteome</keyword>
<evidence type="ECO:0000256" key="3">
    <source>
        <dbReference type="ARBA" id="ARBA00022525"/>
    </source>
</evidence>
<dbReference type="InterPro" id="IPR001461">
    <property type="entry name" value="Aspartic_peptidase_A1"/>
</dbReference>
<keyword evidence="7 11" id="KW-0378">Hydrolase</keyword>
<sequence length="453" mass="48825">MARMTLFFVLLMAAIAVALPSRNIQKRSFKAPVRGRTPQGPLNDVLRVHQKYGTLDAAAVISTTSRDVPAPFPTSFSTSYGTQPLLSTLTVVSALETIAPASYKPFPNATISSAASVTKDNEDGEVTATPEENEIQYLSPVTVGGQLLNLNFDTGSSDLWVFSSELGPKYIGDHSIFNSSLSDTYEAYDNATWSIQYGDGSYANGIVGFDTVDVGGSTVDKQCIELAVHISPAFVRDPVSDGLLGLGFGSINRVQPTPQKTFFENVMDDLTEPLFTADLEDNMGTGTYEFGAIDTSKFQGDIHYVDVDNSDGWWQFPLPSVKFGNRTMTCNSTCAPAIADTGTSLLYLDSDVVTAYYDQVEDSQVWQMSSYIYPCGAKLPDLSLQIGDHYMTISGDDMTYLEFGGEAEGPAGRCMGGLQAGPAGMQILGDVFLKQVFAVFDGGNLRFGVAEKN</sequence>
<accession>A0A9Q9ENP8</accession>
<keyword evidence="6 11" id="KW-0064">Aspartyl protease</keyword>
<keyword evidence="9" id="KW-0325">Glycoprotein</keyword>
<evidence type="ECO:0000256" key="9">
    <source>
        <dbReference type="ARBA" id="ARBA00023180"/>
    </source>
</evidence>
<dbReference type="PROSITE" id="PS00141">
    <property type="entry name" value="ASP_PROTEASE"/>
    <property type="match status" value="1"/>
</dbReference>
<dbReference type="SUPFAM" id="SSF50630">
    <property type="entry name" value="Acid proteases"/>
    <property type="match status" value="1"/>
</dbReference>
<feature type="active site" evidence="10">
    <location>
        <position position="340"/>
    </location>
</feature>
<dbReference type="InterPro" id="IPR001969">
    <property type="entry name" value="Aspartic_peptidase_AS"/>
</dbReference>
<evidence type="ECO:0000256" key="8">
    <source>
        <dbReference type="ARBA" id="ARBA00023145"/>
    </source>
</evidence>
<dbReference type="AlphaFoldDB" id="A0A9Q9ENP8"/>
<evidence type="ECO:0000256" key="12">
    <source>
        <dbReference type="SAM" id="SignalP"/>
    </source>
</evidence>
<dbReference type="PANTHER" id="PTHR47966">
    <property type="entry name" value="BETA-SITE APP-CLEAVING ENZYME, ISOFORM A-RELATED"/>
    <property type="match status" value="1"/>
</dbReference>
<gene>
    <name evidence="14" type="ORF">Slin15195_G105890</name>
</gene>
<dbReference type="PANTHER" id="PTHR47966:SF23">
    <property type="entry name" value="ASPARTIC ENDOPEPTIDASE, PUTATIVE (AFU_ORTHOLOGUE AFUA_2G15950)-RELATED"/>
    <property type="match status" value="1"/>
</dbReference>
<proteinExistence type="inferred from homology"/>
<dbReference type="FunFam" id="2.40.70.10:FF:000026">
    <property type="entry name" value="Endothiapepsin"/>
    <property type="match status" value="1"/>
</dbReference>
<evidence type="ECO:0000313" key="15">
    <source>
        <dbReference type="Proteomes" id="UP001056384"/>
    </source>
</evidence>
<keyword evidence="3" id="KW-0964">Secreted</keyword>
<organism evidence="14 15">
    <name type="scientific">Septoria linicola</name>
    <dbReference type="NCBI Taxonomy" id="215465"/>
    <lineage>
        <taxon>Eukaryota</taxon>
        <taxon>Fungi</taxon>
        <taxon>Dikarya</taxon>
        <taxon>Ascomycota</taxon>
        <taxon>Pezizomycotina</taxon>
        <taxon>Dothideomycetes</taxon>
        <taxon>Dothideomycetidae</taxon>
        <taxon>Mycosphaerellales</taxon>
        <taxon>Mycosphaerellaceae</taxon>
        <taxon>Septoria</taxon>
    </lineage>
</organism>
<feature type="active site" evidence="10">
    <location>
        <position position="153"/>
    </location>
</feature>
<feature type="signal peptide" evidence="12">
    <location>
        <begin position="1"/>
        <end position="18"/>
    </location>
</feature>
<feature type="domain" description="Peptidase A1" evidence="13">
    <location>
        <begin position="137"/>
        <end position="450"/>
    </location>
</feature>
<dbReference type="GO" id="GO:0004190">
    <property type="term" value="F:aspartic-type endopeptidase activity"/>
    <property type="evidence" value="ECO:0007669"/>
    <property type="project" value="UniProtKB-KW"/>
</dbReference>